<accession>A0ABV2BRB5</accession>
<dbReference type="PROSITE" id="PS00041">
    <property type="entry name" value="HTH_ARAC_FAMILY_1"/>
    <property type="match status" value="1"/>
</dbReference>
<dbReference type="PRINTS" id="PR00032">
    <property type="entry name" value="HTHARAC"/>
</dbReference>
<proteinExistence type="predicted"/>
<dbReference type="InterPro" id="IPR018060">
    <property type="entry name" value="HTH_AraC"/>
</dbReference>
<comment type="caution">
    <text evidence="1">The sequence shown here is derived from an EMBL/GenBank/DDBJ whole genome shotgun (WGS) entry which is preliminary data.</text>
</comment>
<reference evidence="1 2" key="1">
    <citation type="submission" date="2024-06" db="EMBL/GenBank/DDBJ databases">
        <authorList>
            <person name="Li F."/>
        </authorList>
    </citation>
    <scope>NUCLEOTIDE SEQUENCE [LARGE SCALE GENOMIC DNA]</scope>
    <source>
        <strain evidence="1 2">GXAS 311</strain>
    </source>
</reference>
<organism evidence="1 2">
    <name type="scientific">Aliikangiella maris</name>
    <dbReference type="NCBI Taxonomy" id="3162458"/>
    <lineage>
        <taxon>Bacteria</taxon>
        <taxon>Pseudomonadati</taxon>
        <taxon>Pseudomonadota</taxon>
        <taxon>Gammaproteobacteria</taxon>
        <taxon>Oceanospirillales</taxon>
        <taxon>Pleioneaceae</taxon>
        <taxon>Aliikangiella</taxon>
    </lineage>
</organism>
<keyword evidence="2" id="KW-1185">Reference proteome</keyword>
<evidence type="ECO:0000313" key="2">
    <source>
        <dbReference type="Proteomes" id="UP001548189"/>
    </source>
</evidence>
<dbReference type="EMBL" id="JBEVCJ010000004">
    <property type="protein sequence ID" value="MET1254426.1"/>
    <property type="molecule type" value="Genomic_DNA"/>
</dbReference>
<dbReference type="InterPro" id="IPR009057">
    <property type="entry name" value="Homeodomain-like_sf"/>
</dbReference>
<gene>
    <name evidence="1" type="ORF">ABVT43_04745</name>
</gene>
<evidence type="ECO:0000313" key="1">
    <source>
        <dbReference type="EMBL" id="MET1254426.1"/>
    </source>
</evidence>
<protein>
    <submittedName>
        <fullName evidence="1">AraC family transcriptional regulator</fullName>
    </submittedName>
</protein>
<dbReference type="PROSITE" id="PS01124">
    <property type="entry name" value="HTH_ARAC_FAMILY_2"/>
    <property type="match status" value="1"/>
</dbReference>
<name>A0ABV2BRB5_9GAMM</name>
<sequence length="344" mass="40054">MQPPTQQDINRIYRGFNQASAVDYRHQYFISARQFGDNNQGVHLDFKQSIATGYWELYRPHRDLLICLADSFYHQDFIQKIKPVEDIVSIRFVLSGNYQVTYADHIPLGIPRLTVSILSTHKNDTFDLSIQQGNHLSSVTLHLRPDYFMHHVNLGGSSCSLTSPLFLDKIFNQKQLFNIPLLPAMRSDVLTLLKMPYLGTRRRLYTESKSLVLLCQLFHYIEEFYQQSALPLDINERLIDKLAHAKQLITQNYQSPLTIIELARRVGLNRSTLCGEFKRQYHCTVHEFLQNYRMNKARELLQSSSMSISQIAERVGYEYATNFTTAFKKQFSVLPKAYRTKKTL</sequence>
<dbReference type="InterPro" id="IPR018062">
    <property type="entry name" value="HTH_AraC-typ_CS"/>
</dbReference>
<dbReference type="PANTHER" id="PTHR47893">
    <property type="entry name" value="REGULATORY PROTEIN PCHR"/>
    <property type="match status" value="1"/>
</dbReference>
<dbReference type="InterPro" id="IPR053142">
    <property type="entry name" value="PchR_regulatory_protein"/>
</dbReference>
<dbReference type="SMART" id="SM00342">
    <property type="entry name" value="HTH_ARAC"/>
    <property type="match status" value="1"/>
</dbReference>
<dbReference type="Gene3D" id="1.10.10.60">
    <property type="entry name" value="Homeodomain-like"/>
    <property type="match status" value="2"/>
</dbReference>
<dbReference type="PANTHER" id="PTHR47893:SF1">
    <property type="entry name" value="REGULATORY PROTEIN PCHR"/>
    <property type="match status" value="1"/>
</dbReference>
<dbReference type="InterPro" id="IPR020449">
    <property type="entry name" value="Tscrpt_reg_AraC-type_HTH"/>
</dbReference>
<dbReference type="Pfam" id="PF12833">
    <property type="entry name" value="HTH_18"/>
    <property type="match status" value="1"/>
</dbReference>
<dbReference type="SUPFAM" id="SSF46689">
    <property type="entry name" value="Homeodomain-like"/>
    <property type="match status" value="2"/>
</dbReference>
<dbReference type="Proteomes" id="UP001548189">
    <property type="component" value="Unassembled WGS sequence"/>
</dbReference>